<name>A0A6G1ISU4_9PLEO</name>
<organism evidence="1 2">
    <name type="scientific">Lentithecium fluviatile CBS 122367</name>
    <dbReference type="NCBI Taxonomy" id="1168545"/>
    <lineage>
        <taxon>Eukaryota</taxon>
        <taxon>Fungi</taxon>
        <taxon>Dikarya</taxon>
        <taxon>Ascomycota</taxon>
        <taxon>Pezizomycotina</taxon>
        <taxon>Dothideomycetes</taxon>
        <taxon>Pleosporomycetidae</taxon>
        <taxon>Pleosporales</taxon>
        <taxon>Massarineae</taxon>
        <taxon>Lentitheciaceae</taxon>
        <taxon>Lentithecium</taxon>
    </lineage>
</organism>
<dbReference type="OrthoDB" id="3792261at2759"/>
<accession>A0A6G1ISU4</accession>
<proteinExistence type="predicted"/>
<evidence type="ECO:0000313" key="1">
    <source>
        <dbReference type="EMBL" id="KAF2681011.1"/>
    </source>
</evidence>
<sequence length="226" mass="25854">MPPALARGADSTSQRLAQVIRDLANPRLPRPSDAEFHELVEEMAQARGREREEGVLTRSGWSSIRNLPTAPATSDTLIPRIDTTYDTVTLGRRTPRIRYGCGHHARHRHRTFYRQAREIPLDGEYCRCAHFHYEVEPHTLAGEDPELMRQYEDERRVSARRAELGNSGLFDAWIGRELVEQRQARALAGLHTTQFDHEIAVRVIEDSRAWGWIGNALTEYGFGRNS</sequence>
<gene>
    <name evidence="1" type="ORF">K458DRAFT_392240</name>
</gene>
<protein>
    <submittedName>
        <fullName evidence="1">Uncharacterized protein</fullName>
    </submittedName>
</protein>
<dbReference type="Proteomes" id="UP000799291">
    <property type="component" value="Unassembled WGS sequence"/>
</dbReference>
<reference evidence="1" key="1">
    <citation type="journal article" date="2020" name="Stud. Mycol.">
        <title>101 Dothideomycetes genomes: a test case for predicting lifestyles and emergence of pathogens.</title>
        <authorList>
            <person name="Haridas S."/>
            <person name="Albert R."/>
            <person name="Binder M."/>
            <person name="Bloem J."/>
            <person name="Labutti K."/>
            <person name="Salamov A."/>
            <person name="Andreopoulos B."/>
            <person name="Baker S."/>
            <person name="Barry K."/>
            <person name="Bills G."/>
            <person name="Bluhm B."/>
            <person name="Cannon C."/>
            <person name="Castanera R."/>
            <person name="Culley D."/>
            <person name="Daum C."/>
            <person name="Ezra D."/>
            <person name="Gonzalez J."/>
            <person name="Henrissat B."/>
            <person name="Kuo A."/>
            <person name="Liang C."/>
            <person name="Lipzen A."/>
            <person name="Lutzoni F."/>
            <person name="Magnuson J."/>
            <person name="Mondo S."/>
            <person name="Nolan M."/>
            <person name="Ohm R."/>
            <person name="Pangilinan J."/>
            <person name="Park H.-J."/>
            <person name="Ramirez L."/>
            <person name="Alfaro M."/>
            <person name="Sun H."/>
            <person name="Tritt A."/>
            <person name="Yoshinaga Y."/>
            <person name="Zwiers L.-H."/>
            <person name="Turgeon B."/>
            <person name="Goodwin S."/>
            <person name="Spatafora J."/>
            <person name="Crous P."/>
            <person name="Grigoriev I."/>
        </authorList>
    </citation>
    <scope>NUCLEOTIDE SEQUENCE</scope>
    <source>
        <strain evidence="1">CBS 122367</strain>
    </source>
</reference>
<dbReference type="EMBL" id="MU005593">
    <property type="protein sequence ID" value="KAF2681011.1"/>
    <property type="molecule type" value="Genomic_DNA"/>
</dbReference>
<keyword evidence="2" id="KW-1185">Reference proteome</keyword>
<evidence type="ECO:0000313" key="2">
    <source>
        <dbReference type="Proteomes" id="UP000799291"/>
    </source>
</evidence>
<dbReference type="AlphaFoldDB" id="A0A6G1ISU4"/>